<reference evidence="1" key="1">
    <citation type="submission" date="2022-02" db="EMBL/GenBank/DDBJ databases">
        <title>Plant Genome Project.</title>
        <authorList>
            <person name="Zhang R.-G."/>
        </authorList>
    </citation>
    <scope>NUCLEOTIDE SEQUENCE</scope>
    <source>
        <strain evidence="1">AT1</strain>
    </source>
</reference>
<comment type="caution">
    <text evidence="1">The sequence shown here is derived from an EMBL/GenBank/DDBJ whole genome shotgun (WGS) entry which is preliminary data.</text>
</comment>
<gene>
    <name evidence="1" type="ORF">RHMOL_Rhmol03G0242300</name>
</gene>
<proteinExistence type="predicted"/>
<evidence type="ECO:0000313" key="1">
    <source>
        <dbReference type="EMBL" id="KAI8565208.1"/>
    </source>
</evidence>
<name>A0ACC0PL19_RHOML</name>
<keyword evidence="2" id="KW-1185">Reference proteome</keyword>
<evidence type="ECO:0000313" key="2">
    <source>
        <dbReference type="Proteomes" id="UP001062846"/>
    </source>
</evidence>
<protein>
    <submittedName>
        <fullName evidence="1">Uncharacterized protein</fullName>
    </submittedName>
</protein>
<organism evidence="1 2">
    <name type="scientific">Rhododendron molle</name>
    <name type="common">Chinese azalea</name>
    <name type="synonym">Azalea mollis</name>
    <dbReference type="NCBI Taxonomy" id="49168"/>
    <lineage>
        <taxon>Eukaryota</taxon>
        <taxon>Viridiplantae</taxon>
        <taxon>Streptophyta</taxon>
        <taxon>Embryophyta</taxon>
        <taxon>Tracheophyta</taxon>
        <taxon>Spermatophyta</taxon>
        <taxon>Magnoliopsida</taxon>
        <taxon>eudicotyledons</taxon>
        <taxon>Gunneridae</taxon>
        <taxon>Pentapetalae</taxon>
        <taxon>asterids</taxon>
        <taxon>Ericales</taxon>
        <taxon>Ericaceae</taxon>
        <taxon>Ericoideae</taxon>
        <taxon>Rhodoreae</taxon>
        <taxon>Rhododendron</taxon>
    </lineage>
</organism>
<accession>A0ACC0PL19</accession>
<dbReference type="Proteomes" id="UP001062846">
    <property type="component" value="Chromosome 3"/>
</dbReference>
<sequence length="222" mass="23553">MEKAAKFICTVVGILGLLSAALGFAAETKRVKASQIPPLYLTPCVHTSSPASVLALAAALALMVAQIIITITTGCFCCRRGSHQSDSNRGLAIICFAISWITFVLAFLMLLSGASLDKFHGYESFPFVTKSCYFVKPGFFAGAAVLSLATVVLGIVYYLALDSAEISNNSQGGTAARPNQGGIAMGHPQFPPPQYPPPQFPPPNAGAPVFVDEDTYKRQQFT</sequence>
<dbReference type="EMBL" id="CM046390">
    <property type="protein sequence ID" value="KAI8565208.1"/>
    <property type="molecule type" value="Genomic_DNA"/>
</dbReference>